<evidence type="ECO:0000256" key="1">
    <source>
        <dbReference type="ARBA" id="ARBA00023235"/>
    </source>
</evidence>
<reference evidence="2 3" key="1">
    <citation type="submission" date="2016-11" db="EMBL/GenBank/DDBJ databases">
        <authorList>
            <person name="Jaros S."/>
            <person name="Januszkiewicz K."/>
            <person name="Wedrychowicz H."/>
        </authorList>
    </citation>
    <scope>NUCLEOTIDE SEQUENCE [LARGE SCALE GENOMIC DNA]</scope>
    <source>
        <strain evidence="2 3">DSM 43832</strain>
    </source>
</reference>
<dbReference type="NCBIfam" id="TIGR04378">
    <property type="entry name" value="myo_inos_iolB"/>
    <property type="match status" value="1"/>
</dbReference>
<proteinExistence type="predicted"/>
<accession>A0A1M6P8V2</accession>
<dbReference type="AlphaFoldDB" id="A0A1M6P8V2"/>
<dbReference type="Gene3D" id="2.60.120.10">
    <property type="entry name" value="Jelly Rolls"/>
    <property type="match status" value="2"/>
</dbReference>
<dbReference type="Proteomes" id="UP000184363">
    <property type="component" value="Unassembled WGS sequence"/>
</dbReference>
<dbReference type="PANTHER" id="PTHR39193">
    <property type="entry name" value="5-DEOXY-GLUCURONATE ISOMERASE"/>
    <property type="match status" value="1"/>
</dbReference>
<dbReference type="GO" id="GO:0008880">
    <property type="term" value="F:glucuronate isomerase activity"/>
    <property type="evidence" value="ECO:0007669"/>
    <property type="project" value="InterPro"/>
</dbReference>
<organism evidence="2 3">
    <name type="scientific">Pseudonocardia thermophila</name>
    <dbReference type="NCBI Taxonomy" id="1848"/>
    <lineage>
        <taxon>Bacteria</taxon>
        <taxon>Bacillati</taxon>
        <taxon>Actinomycetota</taxon>
        <taxon>Actinomycetes</taxon>
        <taxon>Pseudonocardiales</taxon>
        <taxon>Pseudonocardiaceae</taxon>
        <taxon>Pseudonocardia</taxon>
    </lineage>
</organism>
<dbReference type="InterPro" id="IPR021120">
    <property type="entry name" value="KduI/IolB_isomerase"/>
</dbReference>
<dbReference type="RefSeq" id="WP_073455268.1">
    <property type="nucleotide sequence ID" value="NZ_CALGVN010000053.1"/>
</dbReference>
<sequence>MSTKHIVRRGESARDGFALFITPESAGWGYSGLRVLELAPGGSATFATGEDEMVVLPLSGSATVACEGEAFELAGRRSVFSRVSDFAYVPRDAEVTVTSAGGGRFALPTARATRKLSPRYGPAEDVSVELRGAGQASRQVNNFCMPGTFDADKLIAVEVLTPAANWSSFPPHKHDEQTETESQLEEIYYFEVDRDGPAYQRVYTSGPGREIDVCAEVRSGDTVLIPYGWHGPSMATPGYDLYYLNVMAGPSPERAWRICDDPAHGWVRGTWADQEIDPRLPLTTTEEKQP</sequence>
<evidence type="ECO:0000313" key="3">
    <source>
        <dbReference type="Proteomes" id="UP000184363"/>
    </source>
</evidence>
<dbReference type="PANTHER" id="PTHR39193:SF1">
    <property type="entry name" value="5-DEOXY-GLUCURONATE ISOMERASE"/>
    <property type="match status" value="1"/>
</dbReference>
<dbReference type="InterPro" id="IPR014710">
    <property type="entry name" value="RmlC-like_jellyroll"/>
</dbReference>
<keyword evidence="1 2" id="KW-0413">Isomerase</keyword>
<dbReference type="SUPFAM" id="SSF51182">
    <property type="entry name" value="RmlC-like cupins"/>
    <property type="match status" value="1"/>
</dbReference>
<dbReference type="InterPro" id="IPR024203">
    <property type="entry name" value="Deoxy-glucuronate_isom_IolB"/>
</dbReference>
<dbReference type="EMBL" id="FRAP01000002">
    <property type="protein sequence ID" value="SHK04369.1"/>
    <property type="molecule type" value="Genomic_DNA"/>
</dbReference>
<dbReference type="InterPro" id="IPR011051">
    <property type="entry name" value="RmlC_Cupin_sf"/>
</dbReference>
<dbReference type="Pfam" id="PF04962">
    <property type="entry name" value="KduI"/>
    <property type="match status" value="1"/>
</dbReference>
<dbReference type="GO" id="GO:0019310">
    <property type="term" value="P:inositol catabolic process"/>
    <property type="evidence" value="ECO:0007669"/>
    <property type="project" value="InterPro"/>
</dbReference>
<gene>
    <name evidence="2" type="ORF">SAMN05443637_102117</name>
</gene>
<dbReference type="STRING" id="1848.SAMN05443637_102117"/>
<keyword evidence="3" id="KW-1185">Reference proteome</keyword>
<dbReference type="OrthoDB" id="9799936at2"/>
<protein>
    <submittedName>
        <fullName evidence="2">5-deoxyglucuronate isomerase</fullName>
    </submittedName>
</protein>
<dbReference type="PIRSF" id="PIRSF036628">
    <property type="entry name" value="IolB"/>
    <property type="match status" value="1"/>
</dbReference>
<evidence type="ECO:0000313" key="2">
    <source>
        <dbReference type="EMBL" id="SHK04369.1"/>
    </source>
</evidence>
<name>A0A1M6P8V2_PSETH</name>